<evidence type="ECO:0000259" key="2">
    <source>
        <dbReference type="Pfam" id="PF01979"/>
    </source>
</evidence>
<dbReference type="PANTHER" id="PTHR43135">
    <property type="entry name" value="ALPHA-D-RIBOSE 1-METHYLPHOSPHONATE 5-TRIPHOSPHATE DIPHOSPHATASE"/>
    <property type="match status" value="1"/>
</dbReference>
<dbReference type="InterPro" id="IPR011059">
    <property type="entry name" value="Metal-dep_hydrolase_composite"/>
</dbReference>
<organism evidence="3">
    <name type="scientific">Streptomyces sp. R21</name>
    <dbReference type="NCBI Taxonomy" id="3238627"/>
    <lineage>
        <taxon>Bacteria</taxon>
        <taxon>Bacillati</taxon>
        <taxon>Actinomycetota</taxon>
        <taxon>Actinomycetes</taxon>
        <taxon>Kitasatosporales</taxon>
        <taxon>Streptomycetaceae</taxon>
        <taxon>Streptomyces</taxon>
    </lineage>
</organism>
<sequence length="530" mass="56629">MSEAAVGAHRGMARRGFLAGAAAMTGAALTGTASAGTARAAGTRAANGAHTGPLAFTHVTVIDGSGAPPAPDMTVVVEGGRITQLAPSAHARLRPDTRTVDLTGKYLIPGLIEAHTHSDGPETVIPALYALTGVTTVREMRGQPVHHEWREKIRNGALLGPRWVIGSPIVDGTPSLWAADVGPTIEVRDAAEARRAVRRVKREGADFVKVYSRLSREAYFAIADEAQRQGIPHLGHCPDTVRIAEASATGHRTIEHLHALLLATSRHEKEIRRRLAAVRIDPRDPSSLSRYHSWFQQVHPLEWRAVQGYDRDRADALFAGLAADGTAVVPTLSVHRTLELPHDVPSRAEEWKYLPAWQTESWPDQLAALTGGRTPEQEGQIRQIFAHRLRLVSELHGAGVRLAAGTDTGTGYLVPGFALHDELALLVAAGLTPAEALRAATRDAARTLGLPAVGTVARGQAADLLVLDADPLRDIRNTRRIHGVVVDGRWIPPEERRRLLAAVEEAAAQTPPPQEGAAMTGCGCGGHPAA</sequence>
<evidence type="ECO:0000313" key="3">
    <source>
        <dbReference type="EMBL" id="XDQ23360.1"/>
    </source>
</evidence>
<dbReference type="InterPro" id="IPR006680">
    <property type="entry name" value="Amidohydro-rel"/>
</dbReference>
<dbReference type="Gene3D" id="3.20.20.140">
    <property type="entry name" value="Metal-dependent hydrolases"/>
    <property type="match status" value="1"/>
</dbReference>
<dbReference type="Pfam" id="PF01979">
    <property type="entry name" value="Amidohydro_1"/>
    <property type="match status" value="1"/>
</dbReference>
<gene>
    <name evidence="3" type="ORF">AB5J56_00855</name>
</gene>
<dbReference type="PANTHER" id="PTHR43135:SF3">
    <property type="entry name" value="ALPHA-D-RIBOSE 1-METHYLPHOSPHONATE 5-TRIPHOSPHATE DIPHOSPHATASE"/>
    <property type="match status" value="1"/>
</dbReference>
<dbReference type="Gene3D" id="2.30.40.10">
    <property type="entry name" value="Urease, subunit C, domain 1"/>
    <property type="match status" value="2"/>
</dbReference>
<proteinExistence type="predicted"/>
<dbReference type="EMBL" id="CP163435">
    <property type="protein sequence ID" value="XDQ23360.1"/>
    <property type="molecule type" value="Genomic_DNA"/>
</dbReference>
<name>A0AB39P0J0_9ACTN</name>
<evidence type="ECO:0000256" key="1">
    <source>
        <dbReference type="SAM" id="MobiDB-lite"/>
    </source>
</evidence>
<dbReference type="InterPro" id="IPR032466">
    <property type="entry name" value="Metal_Hydrolase"/>
</dbReference>
<dbReference type="AlphaFoldDB" id="A0AB39P0J0"/>
<protein>
    <submittedName>
        <fullName evidence="3">Amidohydrolase family protein</fullName>
    </submittedName>
</protein>
<dbReference type="SUPFAM" id="SSF51556">
    <property type="entry name" value="Metallo-dependent hydrolases"/>
    <property type="match status" value="1"/>
</dbReference>
<reference evidence="3" key="1">
    <citation type="submission" date="2024-07" db="EMBL/GenBank/DDBJ databases">
        <authorList>
            <person name="Yu S.T."/>
        </authorList>
    </citation>
    <scope>NUCLEOTIDE SEQUENCE</scope>
    <source>
        <strain evidence="3">R21</strain>
    </source>
</reference>
<accession>A0AB39P0J0</accession>
<feature type="domain" description="Amidohydrolase-related" evidence="2">
    <location>
        <begin position="392"/>
        <end position="490"/>
    </location>
</feature>
<dbReference type="RefSeq" id="WP_369229012.1">
    <property type="nucleotide sequence ID" value="NZ_CP163435.1"/>
</dbReference>
<feature type="region of interest" description="Disordered" evidence="1">
    <location>
        <begin position="507"/>
        <end position="530"/>
    </location>
</feature>
<dbReference type="SUPFAM" id="SSF51338">
    <property type="entry name" value="Composite domain of metallo-dependent hydrolases"/>
    <property type="match status" value="1"/>
</dbReference>
<dbReference type="GO" id="GO:0016810">
    <property type="term" value="F:hydrolase activity, acting on carbon-nitrogen (but not peptide) bonds"/>
    <property type="evidence" value="ECO:0007669"/>
    <property type="project" value="InterPro"/>
</dbReference>
<dbReference type="InterPro" id="IPR051781">
    <property type="entry name" value="Metallo-dep_Hydrolase"/>
</dbReference>
<dbReference type="InterPro" id="IPR006311">
    <property type="entry name" value="TAT_signal"/>
</dbReference>
<dbReference type="PROSITE" id="PS51318">
    <property type="entry name" value="TAT"/>
    <property type="match status" value="1"/>
</dbReference>